<dbReference type="Pfam" id="PF05036">
    <property type="entry name" value="SPOR"/>
    <property type="match status" value="1"/>
</dbReference>
<dbReference type="Proteomes" id="UP000030004">
    <property type="component" value="Unassembled WGS sequence"/>
</dbReference>
<organism evidence="3 4">
    <name type="scientific">Pseudooceanicola atlanticus</name>
    <dbReference type="NCBI Taxonomy" id="1461694"/>
    <lineage>
        <taxon>Bacteria</taxon>
        <taxon>Pseudomonadati</taxon>
        <taxon>Pseudomonadota</taxon>
        <taxon>Alphaproteobacteria</taxon>
        <taxon>Rhodobacterales</taxon>
        <taxon>Paracoccaceae</taxon>
        <taxon>Pseudooceanicola</taxon>
    </lineage>
</organism>
<feature type="signal peptide" evidence="1">
    <location>
        <begin position="1"/>
        <end position="30"/>
    </location>
</feature>
<feature type="chain" id="PRO_5001962227" description="SPOR domain-containing protein" evidence="1">
    <location>
        <begin position="31"/>
        <end position="157"/>
    </location>
</feature>
<dbReference type="OrthoDB" id="1522627at2"/>
<accession>A0A0A0EJT3</accession>
<reference evidence="3 4" key="1">
    <citation type="journal article" date="2015" name="Antonie Van Leeuwenhoek">
        <title>Pseudooceanicola atlanticus gen. nov. sp. nov., isolated from surface seawater of the Atlantic Ocean and reclassification of Oceanicola batsensis, Oceanicola marinus, Oceanicola nitratireducens, Oceanicola nanhaiensis, Oceanicola antarcticus and Oceanicola flagellatus, as Pseudooceanicola batsensis comb. nov., Pseudooceanicola marinus comb. nov., Pseudooceanicola nitratireducens comb. nov., Pseudooceanicola nanhaiensis comb. nov., Pseudooceanicola antarcticus comb. nov., and Pseudooceanicola flagellatus comb. nov.</title>
        <authorList>
            <person name="Lai Q."/>
            <person name="Li G."/>
            <person name="Liu X."/>
            <person name="Du Y."/>
            <person name="Sun F."/>
            <person name="Shao Z."/>
        </authorList>
    </citation>
    <scope>NUCLEOTIDE SEQUENCE [LARGE SCALE GENOMIC DNA]</scope>
    <source>
        <strain evidence="3 4">22II-s11g</strain>
    </source>
</reference>
<name>A0A0A0EJT3_9RHOB</name>
<dbReference type="RefSeq" id="WP_043744539.1">
    <property type="nucleotide sequence ID" value="NZ_AQQX01000001.1"/>
</dbReference>
<keyword evidence="1" id="KW-0732">Signal</keyword>
<evidence type="ECO:0000313" key="4">
    <source>
        <dbReference type="Proteomes" id="UP000030004"/>
    </source>
</evidence>
<feature type="domain" description="SPOR" evidence="2">
    <location>
        <begin position="39"/>
        <end position="84"/>
    </location>
</feature>
<evidence type="ECO:0000313" key="3">
    <source>
        <dbReference type="EMBL" id="KGM50373.1"/>
    </source>
</evidence>
<dbReference type="GO" id="GO:0042834">
    <property type="term" value="F:peptidoglycan binding"/>
    <property type="evidence" value="ECO:0007669"/>
    <property type="project" value="InterPro"/>
</dbReference>
<comment type="caution">
    <text evidence="3">The sequence shown here is derived from an EMBL/GenBank/DDBJ whole genome shotgun (WGS) entry which is preliminary data.</text>
</comment>
<gene>
    <name evidence="3" type="ORF">ATO9_02450</name>
</gene>
<dbReference type="InterPro" id="IPR036680">
    <property type="entry name" value="SPOR-like_sf"/>
</dbReference>
<dbReference type="EMBL" id="AQQX01000001">
    <property type="protein sequence ID" value="KGM50373.1"/>
    <property type="molecule type" value="Genomic_DNA"/>
</dbReference>
<proteinExistence type="predicted"/>
<evidence type="ECO:0000259" key="2">
    <source>
        <dbReference type="Pfam" id="PF05036"/>
    </source>
</evidence>
<protein>
    <recommendedName>
        <fullName evidence="2">SPOR domain-containing protein</fullName>
    </recommendedName>
</protein>
<dbReference type="InterPro" id="IPR007730">
    <property type="entry name" value="SPOR-like_dom"/>
</dbReference>
<dbReference type="AlphaFoldDB" id="A0A0A0EJT3"/>
<dbReference type="SUPFAM" id="SSF110997">
    <property type="entry name" value="Sporulation related repeat"/>
    <property type="match status" value="1"/>
</dbReference>
<keyword evidence="4" id="KW-1185">Reference proteome</keyword>
<evidence type="ECO:0000256" key="1">
    <source>
        <dbReference type="SAM" id="SignalP"/>
    </source>
</evidence>
<sequence length="157" mass="17644">MKLFSFRRTIAALAAAVTLSATLLGSQAQATSYHHGAKYLQVFSMSYVDDARAKARHLRNKGFEDATVFKSSNGFYAVVAGKVPYGSEHVVHKLKKWGKIPHDSFLTTGKHYVKQIAIYGHNKHYGNHGVSGYEPAHKPVHKPARKRHYNGHVVYYY</sequence>